<keyword evidence="2" id="KW-1185">Reference proteome</keyword>
<evidence type="ECO:0000313" key="1">
    <source>
        <dbReference type="EMBL" id="MED6223262.1"/>
    </source>
</evidence>
<reference evidence="1 2" key="1">
    <citation type="journal article" date="2023" name="Plants (Basel)">
        <title>Bridging the Gap: Combining Genomics and Transcriptomics Approaches to Understand Stylosanthes scabra, an Orphan Legume from the Brazilian Caatinga.</title>
        <authorList>
            <person name="Ferreira-Neto J.R.C."/>
            <person name="da Silva M.D."/>
            <person name="Binneck E."/>
            <person name="de Melo N.F."/>
            <person name="da Silva R.H."/>
            <person name="de Melo A.L.T.M."/>
            <person name="Pandolfi V."/>
            <person name="Bustamante F.O."/>
            <person name="Brasileiro-Vidal A.C."/>
            <person name="Benko-Iseppon A.M."/>
        </authorList>
    </citation>
    <scope>NUCLEOTIDE SEQUENCE [LARGE SCALE GENOMIC DNA]</scope>
    <source>
        <tissue evidence="1">Leaves</tissue>
    </source>
</reference>
<proteinExistence type="predicted"/>
<evidence type="ECO:0000313" key="2">
    <source>
        <dbReference type="Proteomes" id="UP001341840"/>
    </source>
</evidence>
<sequence>MTVAEMEESQREGEVEANTYLKGKVYHNNGGVGGTRMQYCRERRQKVEPVICGGMLVAHIQVEGGKDSRRGTLELNGE</sequence>
<accession>A0ABU6ZMS7</accession>
<dbReference type="Proteomes" id="UP001341840">
    <property type="component" value="Unassembled WGS sequence"/>
</dbReference>
<name>A0ABU6ZMS7_9FABA</name>
<comment type="caution">
    <text evidence="1">The sequence shown here is derived from an EMBL/GenBank/DDBJ whole genome shotgun (WGS) entry which is preliminary data.</text>
</comment>
<dbReference type="EMBL" id="JASCZI010272715">
    <property type="protein sequence ID" value="MED6223262.1"/>
    <property type="molecule type" value="Genomic_DNA"/>
</dbReference>
<gene>
    <name evidence="1" type="ORF">PIB30_072340</name>
</gene>
<protein>
    <submittedName>
        <fullName evidence="1">Uncharacterized protein</fullName>
    </submittedName>
</protein>
<organism evidence="1 2">
    <name type="scientific">Stylosanthes scabra</name>
    <dbReference type="NCBI Taxonomy" id="79078"/>
    <lineage>
        <taxon>Eukaryota</taxon>
        <taxon>Viridiplantae</taxon>
        <taxon>Streptophyta</taxon>
        <taxon>Embryophyta</taxon>
        <taxon>Tracheophyta</taxon>
        <taxon>Spermatophyta</taxon>
        <taxon>Magnoliopsida</taxon>
        <taxon>eudicotyledons</taxon>
        <taxon>Gunneridae</taxon>
        <taxon>Pentapetalae</taxon>
        <taxon>rosids</taxon>
        <taxon>fabids</taxon>
        <taxon>Fabales</taxon>
        <taxon>Fabaceae</taxon>
        <taxon>Papilionoideae</taxon>
        <taxon>50 kb inversion clade</taxon>
        <taxon>dalbergioids sensu lato</taxon>
        <taxon>Dalbergieae</taxon>
        <taxon>Pterocarpus clade</taxon>
        <taxon>Stylosanthes</taxon>
    </lineage>
</organism>